<dbReference type="Proteomes" id="UP000283128">
    <property type="component" value="Unassembled WGS sequence"/>
</dbReference>
<feature type="signal peptide" evidence="2">
    <location>
        <begin position="1"/>
        <end position="34"/>
    </location>
</feature>
<dbReference type="AlphaFoldDB" id="A0A3S2Z1C4"/>
<evidence type="ECO:0000256" key="2">
    <source>
        <dbReference type="SAM" id="SignalP"/>
    </source>
</evidence>
<organism evidence="3 4">
    <name type="scientific">Streptomyces antnestii</name>
    <dbReference type="NCBI Taxonomy" id="2494256"/>
    <lineage>
        <taxon>Bacteria</taxon>
        <taxon>Bacillati</taxon>
        <taxon>Actinomycetota</taxon>
        <taxon>Actinomycetes</taxon>
        <taxon>Kitasatosporales</taxon>
        <taxon>Streptomycetaceae</taxon>
        <taxon>Streptomyces</taxon>
    </lineage>
</organism>
<accession>A0A3S2Z1C4</accession>
<keyword evidence="2" id="KW-0732">Signal</keyword>
<comment type="caution">
    <text evidence="3">The sequence shown here is derived from an EMBL/GenBank/DDBJ whole genome shotgun (WGS) entry which is preliminary data.</text>
</comment>
<evidence type="ECO:0000313" key="4">
    <source>
        <dbReference type="Proteomes" id="UP000283128"/>
    </source>
</evidence>
<reference evidence="3 4" key="1">
    <citation type="submission" date="2019-01" db="EMBL/GenBank/DDBJ databases">
        <title>Genome sequences of Streptomyces and Rhizobium isolates collected from root and soil.</title>
        <authorList>
            <person name="Chhettri S."/>
            <person name="Sevigny J.L."/>
            <person name="Sen A."/>
            <person name="Ennis N."/>
            <person name="Tisa L."/>
        </authorList>
    </citation>
    <scope>NUCLEOTIDE SEQUENCE [LARGE SCALE GENOMIC DNA]</scope>
    <source>
        <strain evidence="3 4">San01</strain>
    </source>
</reference>
<dbReference type="EMBL" id="RZYA01000005">
    <property type="protein sequence ID" value="RVU25189.1"/>
    <property type="molecule type" value="Genomic_DNA"/>
</dbReference>
<feature type="chain" id="PRO_5039144622" evidence="2">
    <location>
        <begin position="35"/>
        <end position="571"/>
    </location>
</feature>
<gene>
    <name evidence="3" type="ORF">EOT10_13015</name>
</gene>
<feature type="region of interest" description="Disordered" evidence="1">
    <location>
        <begin position="34"/>
        <end position="56"/>
    </location>
</feature>
<proteinExistence type="predicted"/>
<keyword evidence="4" id="KW-1185">Reference proteome</keyword>
<dbReference type="SUPFAM" id="SSF101898">
    <property type="entry name" value="NHL repeat"/>
    <property type="match status" value="1"/>
</dbReference>
<evidence type="ECO:0000313" key="3">
    <source>
        <dbReference type="EMBL" id="RVU25189.1"/>
    </source>
</evidence>
<dbReference type="OrthoDB" id="9819921at2"/>
<name>A0A3S2Z1C4_9ACTN</name>
<sequence>MKSRTGRARPFKAFCALGAATALCSVAIPAGATAGGDHAGPPTTTHHVKPSYRPGDIKRCPSGTTTFINTSHLKWGDRSESYSKGSTSFKATVDAKGKYLSFTTNSPSFTVYIEGRRHGDHRAGGGSKAYDTYAYTGTPGHPNYPSDTGLHAPSARDGKPEKIHHYLVCGQPAPVVPPGSCEASGSLSAYVHGSDVTSYIPKGAWSSTATGIDVVNVEGNSITNTQIPTGTDVINSIATNSVTGQSVATANNNHVYILKGTGLDPSVSPNPLTDSGTGQISFSGGSATTTGVAMDAVHNKALIGLSIGGKAGFQFLDLATNTFEPPFTTQNPGGQISEDPLVDPIRNLVLSPSEDNNYEIVNVANSTSPQFFEHPVTTGGELDSAAEDCSTGIIMAPAEFSSPSQVEIADINNPGTAPHAVFTPGSPGSWTAPEQVQTLTGSVLSAGASAASVAQGTHTGVITGEFGGQSLTAVALPTTSGAGATPAISDWVTCATGGTFSMGLDPHTLVAYQSPNGGHAIALMVNAGATQMVAVDLTKMLDGTTVPATGHVCTTPGGTLPATAETFITLP</sequence>
<protein>
    <submittedName>
        <fullName evidence="3">Uncharacterized protein</fullName>
    </submittedName>
</protein>
<evidence type="ECO:0000256" key="1">
    <source>
        <dbReference type="SAM" id="MobiDB-lite"/>
    </source>
</evidence>
<dbReference type="RefSeq" id="WP_127828324.1">
    <property type="nucleotide sequence ID" value="NZ_RZYA01000005.1"/>
</dbReference>